<keyword evidence="1" id="KW-0479">Metal-binding</keyword>
<feature type="region of interest" description="Disordered" evidence="5">
    <location>
        <begin position="668"/>
        <end position="697"/>
    </location>
</feature>
<dbReference type="Proteomes" id="UP000217199">
    <property type="component" value="Unassembled WGS sequence"/>
</dbReference>
<dbReference type="InterPro" id="IPR021565">
    <property type="entry name" value="Rbsn_Rab-bd"/>
</dbReference>
<dbReference type="Pfam" id="PF01363">
    <property type="entry name" value="FYVE"/>
    <property type="match status" value="1"/>
</dbReference>
<dbReference type="PANTHER" id="PTHR23164:SF30">
    <property type="entry name" value="EARLY ENDOSOME ANTIGEN 1"/>
    <property type="match status" value="1"/>
</dbReference>
<name>A0A286UWA3_9AGAM</name>
<gene>
    <name evidence="7" type="ORF">PNOK_0095800</name>
</gene>
<feature type="compositionally biased region" description="Polar residues" evidence="5">
    <location>
        <begin position="24"/>
        <end position="50"/>
    </location>
</feature>
<dbReference type="AlphaFoldDB" id="A0A286UWA3"/>
<evidence type="ECO:0000256" key="3">
    <source>
        <dbReference type="ARBA" id="ARBA00022833"/>
    </source>
</evidence>
<feature type="compositionally biased region" description="Low complexity" evidence="5">
    <location>
        <begin position="102"/>
        <end position="111"/>
    </location>
</feature>
<keyword evidence="2 4" id="KW-0863">Zinc-finger</keyword>
<dbReference type="InterPro" id="IPR011011">
    <property type="entry name" value="Znf_FYVE_PHD"/>
</dbReference>
<dbReference type="Gene3D" id="3.30.40.10">
    <property type="entry name" value="Zinc/RING finger domain, C3HC4 (zinc finger)"/>
    <property type="match status" value="1"/>
</dbReference>
<evidence type="ECO:0000256" key="4">
    <source>
        <dbReference type="PROSITE-ProRule" id="PRU00091"/>
    </source>
</evidence>
<dbReference type="InterPro" id="IPR013083">
    <property type="entry name" value="Znf_RING/FYVE/PHD"/>
</dbReference>
<keyword evidence="3" id="KW-0862">Zinc</keyword>
<evidence type="ECO:0000259" key="6">
    <source>
        <dbReference type="PROSITE" id="PS50178"/>
    </source>
</evidence>
<evidence type="ECO:0000256" key="1">
    <source>
        <dbReference type="ARBA" id="ARBA00022723"/>
    </source>
</evidence>
<organism evidence="7 8">
    <name type="scientific">Pyrrhoderma noxium</name>
    <dbReference type="NCBI Taxonomy" id="2282107"/>
    <lineage>
        <taxon>Eukaryota</taxon>
        <taxon>Fungi</taxon>
        <taxon>Dikarya</taxon>
        <taxon>Basidiomycota</taxon>
        <taxon>Agaricomycotina</taxon>
        <taxon>Agaricomycetes</taxon>
        <taxon>Hymenochaetales</taxon>
        <taxon>Hymenochaetaceae</taxon>
        <taxon>Pyrrhoderma</taxon>
    </lineage>
</organism>
<dbReference type="InterPro" id="IPR017455">
    <property type="entry name" value="Znf_FYVE-rel"/>
</dbReference>
<dbReference type="InParanoid" id="A0A286UWA3"/>
<evidence type="ECO:0000313" key="8">
    <source>
        <dbReference type="Proteomes" id="UP000217199"/>
    </source>
</evidence>
<feature type="compositionally biased region" description="Polar residues" evidence="5">
    <location>
        <begin position="677"/>
        <end position="690"/>
    </location>
</feature>
<dbReference type="SUPFAM" id="SSF140125">
    <property type="entry name" value="Rabenosyn-5 Rab-binding domain-like"/>
    <property type="match status" value="1"/>
</dbReference>
<dbReference type="PANTHER" id="PTHR23164">
    <property type="entry name" value="EARLY ENDOSOME ANTIGEN 1"/>
    <property type="match status" value="1"/>
</dbReference>
<dbReference type="STRING" id="2282107.A0A286UWA3"/>
<dbReference type="PROSITE" id="PS50178">
    <property type="entry name" value="ZF_FYVE"/>
    <property type="match status" value="1"/>
</dbReference>
<sequence length="759" mass="82684">MSSVSTTPYVPYQAYKSKRHSRVVSLTSSVEPSINGNGTYTESQPPSSTKSLEKQAVPPALFTNLPKTSQPPNDTTTSPSSLSSKSATSSILEHLNHEDSRSPTSPSSPQSINAPSETNMPPSPSSNLSEKAKLTSEPEPLDSQPIAGPSTLISKPTHTPRKSTTFRYVPLRPPANSAPRTSSPLRPPGTNNRNASVSGSSPLAPARHFDQSEQFIPSISPKLQPSTSNTSTSSITTASELAISPQIAKTEYENTRHQQPASIKIPVDQPVRPPQRTSSLPPPPPPASTKPIPPSPTTSSVTSRVQSPVPSALSTSTSTSTPVPYKAVYRPGFQPKGVYRPLTDDFLACRKKVRDTGRIELTRLERRFEKLIDLHFSPDDPLTSLKGKEKPSPAPSISRRASSFFEDLGDLKSRSASDIWRGILDSRATSTNGGKGDIRAAEQRITPWQDDADVSACPHCSASFHPLTNRKHHCRLCGKIICSLPIKKPQRPIPCSILFISDPKTGRIEEVSEGVDYGVRPRARADSMGAIPRGVSAEEKFLKGVRICKECKPVMLRQQYRHESKRTPTMIRLYEALISLEAEIEESLPQFQELMLSLSNNIDEAPTKEAVAVRKHLLQCFADYDTIAKRIRKIPCPAGPGSSQDRIQTAILARANMFLQKNMFPLQSLPKPKKRSASGSGTKGDNTNLDGSPAQVLDPDSELAQALQPLLEQEALLETFVEEATAHRKFEDARTLRANLAEIRAEIDRIVANAGAGMN</sequence>
<dbReference type="EMBL" id="NBII01000001">
    <property type="protein sequence ID" value="PAV23890.1"/>
    <property type="molecule type" value="Genomic_DNA"/>
</dbReference>
<feature type="domain" description="FYVE-type" evidence="6">
    <location>
        <begin position="451"/>
        <end position="556"/>
    </location>
</feature>
<dbReference type="OrthoDB" id="166134at2759"/>
<dbReference type="FunCoup" id="A0A286UWA3">
    <property type="interactions" value="62"/>
</dbReference>
<proteinExistence type="predicted"/>
<feature type="region of interest" description="Disordered" evidence="5">
    <location>
        <begin position="16"/>
        <end position="237"/>
    </location>
</feature>
<protein>
    <recommendedName>
        <fullName evidence="6">FYVE-type domain-containing protein</fullName>
    </recommendedName>
</protein>
<feature type="compositionally biased region" description="Polar residues" evidence="5">
    <location>
        <begin position="178"/>
        <end position="201"/>
    </location>
</feature>
<feature type="compositionally biased region" description="Polar residues" evidence="5">
    <location>
        <begin position="212"/>
        <end position="225"/>
    </location>
</feature>
<reference evidence="7 8" key="1">
    <citation type="journal article" date="2017" name="Mol. Ecol.">
        <title>Comparative and population genomic landscape of Phellinus noxius: A hypervariable fungus causing root rot in trees.</title>
        <authorList>
            <person name="Chung C.L."/>
            <person name="Lee T.J."/>
            <person name="Akiba M."/>
            <person name="Lee H.H."/>
            <person name="Kuo T.H."/>
            <person name="Liu D."/>
            <person name="Ke H.M."/>
            <person name="Yokoi T."/>
            <person name="Roa M.B."/>
            <person name="Lu M.J."/>
            <person name="Chang Y.Y."/>
            <person name="Ann P.J."/>
            <person name="Tsai J.N."/>
            <person name="Chen C.Y."/>
            <person name="Tzean S.S."/>
            <person name="Ota Y."/>
            <person name="Hattori T."/>
            <person name="Sahashi N."/>
            <person name="Liou R.F."/>
            <person name="Kikuchi T."/>
            <person name="Tsai I.J."/>
        </authorList>
    </citation>
    <scope>NUCLEOTIDE SEQUENCE [LARGE SCALE GENOMIC DNA]</scope>
    <source>
        <strain evidence="7 8">FFPRI411160</strain>
    </source>
</reference>
<evidence type="ECO:0000313" key="7">
    <source>
        <dbReference type="EMBL" id="PAV23890.1"/>
    </source>
</evidence>
<feature type="compositionally biased region" description="Low complexity" evidence="5">
    <location>
        <begin position="68"/>
        <end position="90"/>
    </location>
</feature>
<dbReference type="SUPFAM" id="SSF57903">
    <property type="entry name" value="FYVE/PHD zinc finger"/>
    <property type="match status" value="1"/>
</dbReference>
<evidence type="ECO:0000256" key="2">
    <source>
        <dbReference type="ARBA" id="ARBA00022771"/>
    </source>
</evidence>
<feature type="compositionally biased region" description="Polar residues" evidence="5">
    <location>
        <begin position="112"/>
        <end position="129"/>
    </location>
</feature>
<comment type="caution">
    <text evidence="7">The sequence shown here is derived from an EMBL/GenBank/DDBJ whole genome shotgun (WGS) entry which is preliminary data.</text>
</comment>
<accession>A0A286UWA3</accession>
<feature type="compositionally biased region" description="Low complexity" evidence="5">
    <location>
        <begin position="226"/>
        <end position="237"/>
    </location>
</feature>
<keyword evidence="8" id="KW-1185">Reference proteome</keyword>
<dbReference type="InterPro" id="IPR000306">
    <property type="entry name" value="Znf_FYVE"/>
</dbReference>
<feature type="region of interest" description="Disordered" evidence="5">
    <location>
        <begin position="252"/>
        <end position="330"/>
    </location>
</feature>
<dbReference type="SMART" id="SM00064">
    <property type="entry name" value="FYVE"/>
    <property type="match status" value="1"/>
</dbReference>
<dbReference type="InterPro" id="IPR036531">
    <property type="entry name" value="Rbsn_Rab-bd_sf"/>
</dbReference>
<feature type="compositionally biased region" description="Pro residues" evidence="5">
    <location>
        <begin position="280"/>
        <end position="296"/>
    </location>
</feature>
<dbReference type="GO" id="GO:0008270">
    <property type="term" value="F:zinc ion binding"/>
    <property type="evidence" value="ECO:0007669"/>
    <property type="project" value="UniProtKB-KW"/>
</dbReference>
<feature type="compositionally biased region" description="Low complexity" evidence="5">
    <location>
        <begin position="297"/>
        <end position="324"/>
    </location>
</feature>
<feature type="compositionally biased region" description="Polar residues" evidence="5">
    <location>
        <begin position="151"/>
        <end position="166"/>
    </location>
</feature>
<dbReference type="Gene3D" id="4.10.860.20">
    <property type="entry name" value="Rabenosyn, Rab binding domain"/>
    <property type="match status" value="1"/>
</dbReference>
<dbReference type="Pfam" id="PF11464">
    <property type="entry name" value="Rbsn"/>
    <property type="match status" value="1"/>
</dbReference>
<dbReference type="CDD" id="cd15737">
    <property type="entry name" value="FYVE2_Vac1p_like"/>
    <property type="match status" value="1"/>
</dbReference>
<evidence type="ECO:0000256" key="5">
    <source>
        <dbReference type="SAM" id="MobiDB-lite"/>
    </source>
</evidence>